<feature type="domain" description="GFO/IDH/MocA-like oxidoreductase" evidence="2">
    <location>
        <begin position="192"/>
        <end position="329"/>
    </location>
</feature>
<comment type="caution">
    <text evidence="3">The sequence shown here is derived from an EMBL/GenBank/DDBJ whole genome shotgun (WGS) entry which is preliminary data.</text>
</comment>
<dbReference type="SUPFAM" id="SSF55347">
    <property type="entry name" value="Glyceraldehyde-3-phosphate dehydrogenase-like, C-terminal domain"/>
    <property type="match status" value="1"/>
</dbReference>
<proteinExistence type="predicted"/>
<evidence type="ECO:0000313" key="3">
    <source>
        <dbReference type="EMBL" id="GGM73241.1"/>
    </source>
</evidence>
<dbReference type="PROSITE" id="PS51318">
    <property type="entry name" value="TAT"/>
    <property type="match status" value="1"/>
</dbReference>
<gene>
    <name evidence="3" type="ORF">GCM10010967_01020</name>
</gene>
<accession>A0ABQ2HC56</accession>
<dbReference type="EMBL" id="BMLI01000001">
    <property type="protein sequence ID" value="GGM73241.1"/>
    <property type="molecule type" value="Genomic_DNA"/>
</dbReference>
<dbReference type="InterPro" id="IPR000683">
    <property type="entry name" value="Gfo/Idh/MocA-like_OxRdtase_N"/>
</dbReference>
<evidence type="ECO:0000259" key="2">
    <source>
        <dbReference type="Pfam" id="PF22725"/>
    </source>
</evidence>
<dbReference type="PANTHER" id="PTHR43818:SF5">
    <property type="entry name" value="OXIDOREDUCTASE FAMILY PROTEIN"/>
    <property type="match status" value="1"/>
</dbReference>
<name>A0ABQ2HC56_9BACT</name>
<sequence length="447" mass="49698">MEQNRRNFLKASGLIAGGAILNPFTGYGYNSAVGDTIKVALIGCGGRGTGAAAQALSTTQNVQIVAMADAFKDRLDDAYKNLTAKKYKDAAGKPVDTKTKVDVPEDRKFVGFDAFKKAIALKDVDVVILATPPGFRPSHFEEAVKNDKHIFMEKPVATDAPGIRKVLELAEEAKKKKLNVVVGLQRHYQANYREAIKRIHDGAIGDIVGGQVYWVGSSPWMKERQANQTEMEYQMRNWYYFNWLCGDHISEQHVHNIDVANWVKKGYPVSIQGTGGRQVRTGKAYGEIYDHHTLDLVYADGTTISSQCRQFEGTWNRVDEAFVGTKGRIDSFDDKKTILKDYKGGVIYHHDNANYRNPYQVEHDELFAAIAKGEYKFADAENGAKSTMTAIMGRMATYSGKMIKWEEALNSDINLFPDKLAWDASPKILPGPDGLYPVAIPGKTQVI</sequence>
<dbReference type="Gene3D" id="3.30.360.10">
    <property type="entry name" value="Dihydrodipicolinate Reductase, domain 2"/>
    <property type="match status" value="1"/>
</dbReference>
<organism evidence="3 4">
    <name type="scientific">Dyadobacter beijingensis</name>
    <dbReference type="NCBI Taxonomy" id="365489"/>
    <lineage>
        <taxon>Bacteria</taxon>
        <taxon>Pseudomonadati</taxon>
        <taxon>Bacteroidota</taxon>
        <taxon>Cytophagia</taxon>
        <taxon>Cytophagales</taxon>
        <taxon>Spirosomataceae</taxon>
        <taxon>Dyadobacter</taxon>
    </lineage>
</organism>
<dbReference type="Pfam" id="PF22725">
    <property type="entry name" value="GFO_IDH_MocA_C3"/>
    <property type="match status" value="1"/>
</dbReference>
<evidence type="ECO:0000313" key="4">
    <source>
        <dbReference type="Proteomes" id="UP000632339"/>
    </source>
</evidence>
<dbReference type="Gene3D" id="3.40.50.720">
    <property type="entry name" value="NAD(P)-binding Rossmann-like Domain"/>
    <property type="match status" value="1"/>
</dbReference>
<keyword evidence="4" id="KW-1185">Reference proteome</keyword>
<dbReference type="InterPro" id="IPR055170">
    <property type="entry name" value="GFO_IDH_MocA-like_dom"/>
</dbReference>
<dbReference type="RefSeq" id="WP_019941460.1">
    <property type="nucleotide sequence ID" value="NZ_BMLI01000001.1"/>
</dbReference>
<dbReference type="InterPro" id="IPR050463">
    <property type="entry name" value="Gfo/Idh/MocA_oxidrdct_glycsds"/>
</dbReference>
<reference evidence="4" key="1">
    <citation type="journal article" date="2019" name="Int. J. Syst. Evol. Microbiol.">
        <title>The Global Catalogue of Microorganisms (GCM) 10K type strain sequencing project: providing services to taxonomists for standard genome sequencing and annotation.</title>
        <authorList>
            <consortium name="The Broad Institute Genomics Platform"/>
            <consortium name="The Broad Institute Genome Sequencing Center for Infectious Disease"/>
            <person name="Wu L."/>
            <person name="Ma J."/>
        </authorList>
    </citation>
    <scope>NUCLEOTIDE SEQUENCE [LARGE SCALE GENOMIC DNA]</scope>
    <source>
        <strain evidence="4">CGMCC 1.6375</strain>
    </source>
</reference>
<dbReference type="SUPFAM" id="SSF51735">
    <property type="entry name" value="NAD(P)-binding Rossmann-fold domains"/>
    <property type="match status" value="1"/>
</dbReference>
<dbReference type="Proteomes" id="UP000632339">
    <property type="component" value="Unassembled WGS sequence"/>
</dbReference>
<evidence type="ECO:0000259" key="1">
    <source>
        <dbReference type="Pfam" id="PF01408"/>
    </source>
</evidence>
<dbReference type="InterPro" id="IPR006311">
    <property type="entry name" value="TAT_signal"/>
</dbReference>
<feature type="domain" description="Gfo/Idh/MocA-like oxidoreductase N-terminal" evidence="1">
    <location>
        <begin position="37"/>
        <end position="176"/>
    </location>
</feature>
<protein>
    <submittedName>
        <fullName evidence="3">Dehydrogenase</fullName>
    </submittedName>
</protein>
<dbReference type="PANTHER" id="PTHR43818">
    <property type="entry name" value="BCDNA.GH03377"/>
    <property type="match status" value="1"/>
</dbReference>
<dbReference type="Pfam" id="PF01408">
    <property type="entry name" value="GFO_IDH_MocA"/>
    <property type="match status" value="1"/>
</dbReference>
<dbReference type="InterPro" id="IPR036291">
    <property type="entry name" value="NAD(P)-bd_dom_sf"/>
</dbReference>